<gene>
    <name evidence="2" type="ORF">GX618_00005</name>
</gene>
<name>A0A847ESU6_9BACT</name>
<keyword evidence="1" id="KW-1133">Transmembrane helix</keyword>
<feature type="transmembrane region" description="Helical" evidence="1">
    <location>
        <begin position="147"/>
        <end position="174"/>
    </location>
</feature>
<organism evidence="2 3">
    <name type="scientific">Candidatus Dojkabacteria bacterium</name>
    <dbReference type="NCBI Taxonomy" id="2099670"/>
    <lineage>
        <taxon>Bacteria</taxon>
        <taxon>Candidatus Dojkabacteria</taxon>
    </lineage>
</organism>
<reference evidence="2 3" key="1">
    <citation type="journal article" date="2020" name="Biotechnol. Biofuels">
        <title>New insights from the biogas microbiome by comprehensive genome-resolved metagenomics of nearly 1600 species originating from multiple anaerobic digesters.</title>
        <authorList>
            <person name="Campanaro S."/>
            <person name="Treu L."/>
            <person name="Rodriguez-R L.M."/>
            <person name="Kovalovszki A."/>
            <person name="Ziels R.M."/>
            <person name="Maus I."/>
            <person name="Zhu X."/>
            <person name="Kougias P.G."/>
            <person name="Basile A."/>
            <person name="Luo G."/>
            <person name="Schluter A."/>
            <person name="Konstantinidis K.T."/>
            <person name="Angelidaki I."/>
        </authorList>
    </citation>
    <scope>NUCLEOTIDE SEQUENCE [LARGE SCALE GENOMIC DNA]</scope>
    <source>
        <strain evidence="2">AS06rmzACSIP_421</strain>
    </source>
</reference>
<protein>
    <submittedName>
        <fullName evidence="2">Uncharacterized protein</fullName>
    </submittedName>
</protein>
<keyword evidence="1" id="KW-0812">Transmembrane</keyword>
<evidence type="ECO:0000256" key="1">
    <source>
        <dbReference type="SAM" id="Phobius"/>
    </source>
</evidence>
<feature type="transmembrane region" description="Helical" evidence="1">
    <location>
        <begin position="46"/>
        <end position="68"/>
    </location>
</feature>
<proteinExistence type="predicted"/>
<evidence type="ECO:0000313" key="3">
    <source>
        <dbReference type="Proteomes" id="UP000554004"/>
    </source>
</evidence>
<feature type="transmembrane region" description="Helical" evidence="1">
    <location>
        <begin position="114"/>
        <end position="138"/>
    </location>
</feature>
<evidence type="ECO:0000313" key="2">
    <source>
        <dbReference type="EMBL" id="NLE30648.1"/>
    </source>
</evidence>
<dbReference type="EMBL" id="JAAZAL010000001">
    <property type="protein sequence ID" value="NLE30648.1"/>
    <property type="molecule type" value="Genomic_DNA"/>
</dbReference>
<comment type="caution">
    <text evidence="2">The sequence shown here is derived from an EMBL/GenBank/DDBJ whole genome shotgun (WGS) entry which is preliminary data.</text>
</comment>
<feature type="transmembrane region" description="Helical" evidence="1">
    <location>
        <begin position="7"/>
        <end position="26"/>
    </location>
</feature>
<dbReference type="Proteomes" id="UP000554004">
    <property type="component" value="Unassembled WGS sequence"/>
</dbReference>
<feature type="transmembrane region" description="Helical" evidence="1">
    <location>
        <begin position="88"/>
        <end position="108"/>
    </location>
</feature>
<dbReference type="AlphaFoldDB" id="A0A847ESU6"/>
<accession>A0A847ESU6</accession>
<sequence length="176" mass="19648">MNSNQKIFLAINIVGGILVLASYVIGLKAGKSADVLWGGTPKNIRGVYTVSMLVSATGFFLFTIFTFLQFKNVESILPYSLDKNVFHILYSVLLICSMLWIPLVNLMVSTPSTLLWISIRTVLILVGLSSLILLIILLKISPKPTGFLYISSIVGLSWFFIHTGILDALLWPYYWK</sequence>
<keyword evidence="1" id="KW-0472">Membrane</keyword>